<dbReference type="EMBL" id="LT554888">
    <property type="protein sequence ID" value="SAM08139.1"/>
    <property type="molecule type" value="Genomic_DNA"/>
</dbReference>
<evidence type="ECO:0000256" key="3">
    <source>
        <dbReference type="ARBA" id="ARBA00022842"/>
    </source>
</evidence>
<dbReference type="GO" id="GO:0031683">
    <property type="term" value="F:G-protein beta/gamma-subunit complex binding"/>
    <property type="evidence" value="ECO:0007669"/>
    <property type="project" value="InterPro"/>
</dbReference>
<feature type="binding site" evidence="6">
    <location>
        <begin position="764"/>
        <end position="767"/>
    </location>
    <ligand>
        <name>GTP</name>
        <dbReference type="ChEBI" id="CHEBI:37565"/>
    </ligand>
</feature>
<protein>
    <recommendedName>
        <fullName evidence="9">Rho-GAP domain-containing protein</fullName>
    </recommendedName>
</protein>
<dbReference type="SUPFAM" id="SSF47895">
    <property type="entry name" value="Transducin (alpha subunit), insertion domain"/>
    <property type="match status" value="1"/>
</dbReference>
<keyword evidence="11" id="KW-1185">Reference proteome</keyword>
<gene>
    <name evidence="10" type="primary">ABSGL_13801.1 scaffold 14339</name>
</gene>
<dbReference type="Gene3D" id="3.40.50.300">
    <property type="entry name" value="P-loop containing nucleotide triphosphate hydrolases"/>
    <property type="match status" value="1"/>
</dbReference>
<dbReference type="GO" id="GO:0007186">
    <property type="term" value="P:G protein-coupled receptor signaling pathway"/>
    <property type="evidence" value="ECO:0007669"/>
    <property type="project" value="InterPro"/>
</dbReference>
<feature type="region of interest" description="Disordered" evidence="8">
    <location>
        <begin position="323"/>
        <end position="354"/>
    </location>
</feature>
<dbReference type="PROSITE" id="PS50238">
    <property type="entry name" value="RHOGAP"/>
    <property type="match status" value="1"/>
</dbReference>
<dbReference type="SMART" id="SM00275">
    <property type="entry name" value="G_alpha"/>
    <property type="match status" value="1"/>
</dbReference>
<dbReference type="Proteomes" id="UP000078561">
    <property type="component" value="Unassembled WGS sequence"/>
</dbReference>
<feature type="compositionally biased region" description="Low complexity" evidence="8">
    <location>
        <begin position="334"/>
        <end position="354"/>
    </location>
</feature>
<feature type="domain" description="Rho-GAP" evidence="9">
    <location>
        <begin position="69"/>
        <end position="263"/>
    </location>
</feature>
<dbReference type="InterPro" id="IPR001019">
    <property type="entry name" value="Gprotein_alpha_su"/>
</dbReference>
<evidence type="ECO:0000256" key="2">
    <source>
        <dbReference type="ARBA" id="ARBA00022741"/>
    </source>
</evidence>
<dbReference type="PANTHER" id="PTHR10218:SF242">
    <property type="entry name" value="GUANINE NUCLEOTIDE-BINDING PROTEIN ALPHA-1 SUBUNIT"/>
    <property type="match status" value="1"/>
</dbReference>
<feature type="binding site" evidence="7">
    <location>
        <position position="678"/>
    </location>
    <ligand>
        <name>Mg(2+)</name>
        <dbReference type="ChEBI" id="CHEBI:18420"/>
    </ligand>
</feature>
<dbReference type="PANTHER" id="PTHR10218">
    <property type="entry name" value="GTP-BINDING PROTEIN ALPHA SUBUNIT"/>
    <property type="match status" value="1"/>
</dbReference>
<sequence length="848" mass="95893">MASITTEDANSNSPIQPAGLTTPQKTLVKAWWKKVVATTKADSKLATAVDKSVFGLPLVQSIQYAYSTISYHDETTNAPCIAIIPTIIAKCGSYLKEQGLQVEGIFRLSGSAKRIGQLQALFDTPETQYGVYLGWDDYNVHDAANVMRRFLNHLPEPVVPLSHYQVFKSTMETEFTSTDVKIQAFQNLIDQLPLVHQFLLLYLLDLLSLFALTSHFTRMDIPCLASVFAPGILSHPDDALNPSGYKESQLVLEYLIEHQDKLRMPSSRIPFVKEECYNRPPLQAPVMQHSMSSPADMLFNTHDSNSNIHPLYSTATAPSTPSILDTKSMTSLPTPVASSSASTNNPSSSVFYSHHSSSKSMVQVGQLPRNDLISPISTSTSTSSTGIRRNKTLPSKRSTVSTAASTSTPSLPSTAGLYLPPTNQKQPSWLERSTSTSIIRRERQQSMPMTNQKAPVRRWKSIRTVPTMERDDLTTPIFTQVGEWILLLFHPVEQQSSKSKIMGNQPSLLSKRKETVETSKVIDKKLRQDHKRMKKEVKILLLGKSTVLRQMRLLHSTGIPDKERQHYQTIIYENIYTSMQMLIQALRHTSLQLANPDLEASLALFDLKWEPNQPPFPDHYLIPLKALWMDDGIQQAYKQSPTVAFQDNLSYFFQRLDELFDRDYVPSDQDIIRARVKTTGIADIKFAIGPFIYHLVDVGGQRSERKKWLHYFDNVTAVLFVVAISGYDQVLIEDHDSMHEALMLFNTICNSPWFVSTSMILLLNKIDVFKRKILLSPVSLYFGDYTGSDDSLEQTKAYFKLRFQKLNHNSRKRIYTHFTDATDPLLLQQVMMAVSDIILSEHVNDFIL</sequence>
<feature type="region of interest" description="Disordered" evidence="8">
    <location>
        <begin position="371"/>
        <end position="433"/>
    </location>
</feature>
<evidence type="ECO:0000313" key="10">
    <source>
        <dbReference type="EMBL" id="SAM08139.1"/>
    </source>
</evidence>
<dbReference type="GO" id="GO:0001664">
    <property type="term" value="F:G protein-coupled receptor binding"/>
    <property type="evidence" value="ECO:0007669"/>
    <property type="project" value="TreeGrafter"/>
</dbReference>
<dbReference type="InParanoid" id="A0A168SA88"/>
<dbReference type="GO" id="GO:0046872">
    <property type="term" value="F:metal ion binding"/>
    <property type="evidence" value="ECO:0007669"/>
    <property type="project" value="UniProtKB-KW"/>
</dbReference>
<dbReference type="InterPro" id="IPR000198">
    <property type="entry name" value="RhoGAP_dom"/>
</dbReference>
<dbReference type="GO" id="GO:0005525">
    <property type="term" value="F:GTP binding"/>
    <property type="evidence" value="ECO:0007669"/>
    <property type="project" value="UniProtKB-KW"/>
</dbReference>
<dbReference type="InterPro" id="IPR011025">
    <property type="entry name" value="GproteinA_insert"/>
</dbReference>
<feature type="compositionally biased region" description="Polar residues" evidence="8">
    <location>
        <begin position="323"/>
        <end position="333"/>
    </location>
</feature>
<evidence type="ECO:0000256" key="1">
    <source>
        <dbReference type="ARBA" id="ARBA00022723"/>
    </source>
</evidence>
<dbReference type="InterPro" id="IPR027417">
    <property type="entry name" value="P-loop_NTPase"/>
</dbReference>
<dbReference type="GO" id="GO:0000750">
    <property type="term" value="P:pheromone-dependent signal transduction involved in conjugation with cellular fusion"/>
    <property type="evidence" value="ECO:0007669"/>
    <property type="project" value="TreeGrafter"/>
</dbReference>
<dbReference type="GO" id="GO:0005737">
    <property type="term" value="C:cytoplasm"/>
    <property type="evidence" value="ECO:0007669"/>
    <property type="project" value="TreeGrafter"/>
</dbReference>
<evidence type="ECO:0000256" key="8">
    <source>
        <dbReference type="SAM" id="MobiDB-lite"/>
    </source>
</evidence>
<evidence type="ECO:0000256" key="5">
    <source>
        <dbReference type="ARBA" id="ARBA00023224"/>
    </source>
</evidence>
<dbReference type="SMART" id="SM00324">
    <property type="entry name" value="RhoGAP"/>
    <property type="match status" value="1"/>
</dbReference>
<dbReference type="Gene3D" id="1.10.400.10">
    <property type="entry name" value="GI Alpha 1, domain 2-like"/>
    <property type="match status" value="1"/>
</dbReference>
<organism evidence="10">
    <name type="scientific">Absidia glauca</name>
    <name type="common">Pin mould</name>
    <dbReference type="NCBI Taxonomy" id="4829"/>
    <lineage>
        <taxon>Eukaryota</taxon>
        <taxon>Fungi</taxon>
        <taxon>Fungi incertae sedis</taxon>
        <taxon>Mucoromycota</taxon>
        <taxon>Mucoromycotina</taxon>
        <taxon>Mucoromycetes</taxon>
        <taxon>Mucorales</taxon>
        <taxon>Cunninghamellaceae</taxon>
        <taxon>Absidia</taxon>
    </lineage>
</organism>
<dbReference type="SUPFAM" id="SSF52540">
    <property type="entry name" value="P-loop containing nucleoside triphosphate hydrolases"/>
    <property type="match status" value="1"/>
</dbReference>
<reference evidence="10" key="1">
    <citation type="submission" date="2016-04" db="EMBL/GenBank/DDBJ databases">
        <authorList>
            <person name="Evans L.H."/>
            <person name="Alamgir A."/>
            <person name="Owens N."/>
            <person name="Weber N.D."/>
            <person name="Virtaneva K."/>
            <person name="Barbian K."/>
            <person name="Babar A."/>
            <person name="Rosenke K."/>
        </authorList>
    </citation>
    <scope>NUCLEOTIDE SEQUENCE [LARGE SCALE GENOMIC DNA]</scope>
    <source>
        <strain evidence="10">CBS 101.48</strain>
    </source>
</reference>
<dbReference type="Gene3D" id="1.10.555.10">
    <property type="entry name" value="Rho GTPase activation protein"/>
    <property type="match status" value="1"/>
</dbReference>
<keyword evidence="1 7" id="KW-0479">Metal-binding</keyword>
<feature type="binding site" evidence="6">
    <location>
        <position position="821"/>
    </location>
    <ligand>
        <name>GTP</name>
        <dbReference type="ChEBI" id="CHEBI:37565"/>
    </ligand>
</feature>
<feature type="binding site" evidence="6">
    <location>
        <begin position="697"/>
        <end position="701"/>
    </location>
    <ligand>
        <name>GTP</name>
        <dbReference type="ChEBI" id="CHEBI:37565"/>
    </ligand>
</feature>
<evidence type="ECO:0000259" key="9">
    <source>
        <dbReference type="PROSITE" id="PS50238"/>
    </source>
</evidence>
<dbReference type="PRINTS" id="PR00318">
    <property type="entry name" value="GPROTEINA"/>
</dbReference>
<dbReference type="Pfam" id="PF00503">
    <property type="entry name" value="G-alpha"/>
    <property type="match status" value="1"/>
</dbReference>
<keyword evidence="5" id="KW-0807">Transducer</keyword>
<feature type="binding site" evidence="7">
    <location>
        <position position="545"/>
    </location>
    <ligand>
        <name>Mg(2+)</name>
        <dbReference type="ChEBI" id="CHEBI:18420"/>
    </ligand>
</feature>
<dbReference type="OrthoDB" id="2256434at2759"/>
<keyword evidence="3 7" id="KW-0460">Magnesium</keyword>
<dbReference type="PROSITE" id="PS51882">
    <property type="entry name" value="G_ALPHA"/>
    <property type="match status" value="1"/>
</dbReference>
<accession>A0A168SA88</accession>
<dbReference type="SUPFAM" id="SSF48350">
    <property type="entry name" value="GTPase activation domain, GAP"/>
    <property type="match status" value="1"/>
</dbReference>
<evidence type="ECO:0000256" key="4">
    <source>
        <dbReference type="ARBA" id="ARBA00023134"/>
    </source>
</evidence>
<feature type="compositionally biased region" description="Low complexity" evidence="8">
    <location>
        <begin position="398"/>
        <end position="415"/>
    </location>
</feature>
<evidence type="ECO:0000256" key="6">
    <source>
        <dbReference type="PIRSR" id="PIRSR601019-1"/>
    </source>
</evidence>
<evidence type="ECO:0000256" key="7">
    <source>
        <dbReference type="PIRSR" id="PIRSR601019-2"/>
    </source>
</evidence>
<dbReference type="FunFam" id="3.40.50.300:FF:002307">
    <property type="entry name" value="Guanine nucleotide-binding protein G(k) subunit alpha"/>
    <property type="match status" value="1"/>
</dbReference>
<name>A0A168SA88_ABSGL</name>
<dbReference type="GO" id="GO:0005834">
    <property type="term" value="C:heterotrimeric G-protein complex"/>
    <property type="evidence" value="ECO:0007669"/>
    <property type="project" value="TreeGrafter"/>
</dbReference>
<evidence type="ECO:0000313" key="11">
    <source>
        <dbReference type="Proteomes" id="UP000078561"/>
    </source>
</evidence>
<dbReference type="Pfam" id="PF00620">
    <property type="entry name" value="RhoGAP"/>
    <property type="match status" value="1"/>
</dbReference>
<dbReference type="CDD" id="cd00066">
    <property type="entry name" value="G-alpha"/>
    <property type="match status" value="1"/>
</dbReference>
<dbReference type="InterPro" id="IPR008936">
    <property type="entry name" value="Rho_GTPase_activation_prot"/>
</dbReference>
<dbReference type="STRING" id="4829.A0A168SA88"/>
<proteinExistence type="predicted"/>
<dbReference type="AlphaFoldDB" id="A0A168SA88"/>
<keyword evidence="4 6" id="KW-0342">GTP-binding</keyword>
<dbReference type="GO" id="GO:0003924">
    <property type="term" value="F:GTPase activity"/>
    <property type="evidence" value="ECO:0007669"/>
    <property type="project" value="InterPro"/>
</dbReference>
<keyword evidence="2 6" id="KW-0547">Nucleotide-binding</keyword>